<dbReference type="EnsemblPlants" id="EMT30358">
    <property type="protein sequence ID" value="EMT30358"/>
    <property type="gene ID" value="F775_43269"/>
</dbReference>
<organism evidence="1">
    <name type="scientific">Aegilops tauschii</name>
    <name type="common">Tausch's goatgrass</name>
    <name type="synonym">Aegilops squarrosa</name>
    <dbReference type="NCBI Taxonomy" id="37682"/>
    <lineage>
        <taxon>Eukaryota</taxon>
        <taxon>Viridiplantae</taxon>
        <taxon>Streptophyta</taxon>
        <taxon>Embryophyta</taxon>
        <taxon>Tracheophyta</taxon>
        <taxon>Spermatophyta</taxon>
        <taxon>Magnoliopsida</taxon>
        <taxon>Liliopsida</taxon>
        <taxon>Poales</taxon>
        <taxon>Poaceae</taxon>
        <taxon>BOP clade</taxon>
        <taxon>Pooideae</taxon>
        <taxon>Triticodae</taxon>
        <taxon>Triticeae</taxon>
        <taxon>Triticinae</taxon>
        <taxon>Aegilops</taxon>
    </lineage>
</organism>
<name>M8C8F8_AEGTA</name>
<accession>M8C8F8</accession>
<evidence type="ECO:0000313" key="1">
    <source>
        <dbReference type="EnsemblPlants" id="EMT30358"/>
    </source>
</evidence>
<proteinExistence type="predicted"/>
<dbReference type="AlphaFoldDB" id="M8C8F8"/>
<reference evidence="1" key="1">
    <citation type="submission" date="2015-06" db="UniProtKB">
        <authorList>
            <consortium name="EnsemblPlants"/>
        </authorList>
    </citation>
    <scope>IDENTIFICATION</scope>
</reference>
<sequence>MEAILVSTDRLLQVARDSHAQAGALGRLWRVLDGAMACCVSDATFADWLKVALENLLGMVDTLDNFTRTVDNLTARLQATCHPKGHHKGSRRRVSPAGQLAGLHGNDLFRTLMTLQLPASAPAEFFLEVALAAQSLIVHDQLDLFIELSEKIILEGNPMAIYEYNFMAFMYHRKTLDKANQGQPPWVIGGEAGKPLPTPRISSVVECHEF</sequence>
<protein>
    <submittedName>
        <fullName evidence="1">Uncharacterized protein</fullName>
    </submittedName>
</protein>